<accession>A0A179IB28</accession>
<sequence length="315" mass="35312">MRLLWFFTAHTSKSLLAEQYDESGFGHTVQTLVVREALEHPFLMKTLFVIAGLHMQHLRQPIDAKTIDIYRAESLRGYRDAIHSARPAAFPAMLANSVLIAASSCGNLRDRTSPDLFILDWLVLWRGIRCINALFEGASAQLSGGIETLLVRPIMDMEDVASYIPLRLQSMLSTVEPGDQDIPNIGTYWEALLCLGALYKSLSQGDQSSTALMTVTWITYLPEGFIQAARNRMPRPLVILAYYCAFFKILRNMWWIEGAADRCIRDIYACLGSSWRHEIEIPLLVAASSTDVEASSLLLSELSELSCGVSRVLEY</sequence>
<dbReference type="AlphaFoldDB" id="A0A179IB28"/>
<dbReference type="OMA" id="HEPLICL"/>
<dbReference type="InterPro" id="IPR053157">
    <property type="entry name" value="Sterol_Uptake_Regulator"/>
</dbReference>
<evidence type="ECO:0008006" key="3">
    <source>
        <dbReference type="Google" id="ProtNLM"/>
    </source>
</evidence>
<name>A0A179IB28_CORDF</name>
<dbReference type="EMBL" id="LUKN01002522">
    <property type="protein sequence ID" value="OAQ98959.1"/>
    <property type="molecule type" value="Genomic_DNA"/>
</dbReference>
<comment type="caution">
    <text evidence="1">The sequence shown here is derived from an EMBL/GenBank/DDBJ whole genome shotgun (WGS) entry which is preliminary data.</text>
</comment>
<evidence type="ECO:0000313" key="2">
    <source>
        <dbReference type="Proteomes" id="UP000243081"/>
    </source>
</evidence>
<proteinExistence type="predicted"/>
<evidence type="ECO:0000313" key="1">
    <source>
        <dbReference type="EMBL" id="OAQ98959.1"/>
    </source>
</evidence>
<dbReference type="Proteomes" id="UP000243081">
    <property type="component" value="Unassembled WGS sequence"/>
</dbReference>
<organism evidence="1 2">
    <name type="scientific">Cordyceps confragosa</name>
    <name type="common">Lecanicillium lecanii</name>
    <dbReference type="NCBI Taxonomy" id="2714763"/>
    <lineage>
        <taxon>Eukaryota</taxon>
        <taxon>Fungi</taxon>
        <taxon>Dikarya</taxon>
        <taxon>Ascomycota</taxon>
        <taxon>Pezizomycotina</taxon>
        <taxon>Sordariomycetes</taxon>
        <taxon>Hypocreomycetidae</taxon>
        <taxon>Hypocreales</taxon>
        <taxon>Cordycipitaceae</taxon>
        <taxon>Akanthomyces</taxon>
    </lineage>
</organism>
<gene>
    <name evidence="1" type="ORF">LLEC1_00603</name>
</gene>
<dbReference type="PANTHER" id="PTHR47784:SF5">
    <property type="entry name" value="STEROL UPTAKE CONTROL PROTEIN 2"/>
    <property type="match status" value="1"/>
</dbReference>
<protein>
    <recommendedName>
        <fullName evidence="3">Transcription factor domain-containing protein</fullName>
    </recommendedName>
</protein>
<reference evidence="1 2" key="1">
    <citation type="submission" date="2016-03" db="EMBL/GenBank/DDBJ databases">
        <title>Fine-scale spatial genetic structure of a fungal parasite of coffee scale insects.</title>
        <authorList>
            <person name="Jackson D."/>
            <person name="Zemenick K.A."/>
            <person name="Malloure B."/>
            <person name="Quandt C.A."/>
            <person name="James T.Y."/>
        </authorList>
    </citation>
    <scope>NUCLEOTIDE SEQUENCE [LARGE SCALE GENOMIC DNA]</scope>
    <source>
        <strain evidence="1 2">UM487</strain>
    </source>
</reference>
<keyword evidence="2" id="KW-1185">Reference proteome</keyword>
<dbReference type="PANTHER" id="PTHR47784">
    <property type="entry name" value="STEROL UPTAKE CONTROL PROTEIN 2"/>
    <property type="match status" value="1"/>
</dbReference>
<dbReference type="OrthoDB" id="5419315at2759"/>
<dbReference type="GO" id="GO:0001228">
    <property type="term" value="F:DNA-binding transcription activator activity, RNA polymerase II-specific"/>
    <property type="evidence" value="ECO:0007669"/>
    <property type="project" value="TreeGrafter"/>
</dbReference>